<dbReference type="EMBL" id="VVIM01000001">
    <property type="protein sequence ID" value="KAB0804363.1"/>
    <property type="molecule type" value="Genomic_DNA"/>
</dbReference>
<evidence type="ECO:0000313" key="2">
    <source>
        <dbReference type="EMBL" id="KAB0804363.1"/>
    </source>
</evidence>
<gene>
    <name evidence="2" type="ORF">PPYR_01333</name>
</gene>
<evidence type="ECO:0008006" key="4">
    <source>
        <dbReference type="Google" id="ProtNLM"/>
    </source>
</evidence>
<organism evidence="2 3">
    <name type="scientific">Photinus pyralis</name>
    <name type="common">Common eastern firefly</name>
    <name type="synonym">Lampyris pyralis</name>
    <dbReference type="NCBI Taxonomy" id="7054"/>
    <lineage>
        <taxon>Eukaryota</taxon>
        <taxon>Metazoa</taxon>
        <taxon>Ecdysozoa</taxon>
        <taxon>Arthropoda</taxon>
        <taxon>Hexapoda</taxon>
        <taxon>Insecta</taxon>
        <taxon>Pterygota</taxon>
        <taxon>Neoptera</taxon>
        <taxon>Endopterygota</taxon>
        <taxon>Coleoptera</taxon>
        <taxon>Polyphaga</taxon>
        <taxon>Elateriformia</taxon>
        <taxon>Elateroidea</taxon>
        <taxon>Lampyridae</taxon>
        <taxon>Lampyrinae</taxon>
        <taxon>Photinus</taxon>
    </lineage>
</organism>
<keyword evidence="3" id="KW-1185">Reference proteome</keyword>
<dbReference type="SUPFAM" id="SSF53098">
    <property type="entry name" value="Ribonuclease H-like"/>
    <property type="match status" value="1"/>
</dbReference>
<evidence type="ECO:0000256" key="1">
    <source>
        <dbReference type="SAM" id="MobiDB-lite"/>
    </source>
</evidence>
<proteinExistence type="predicted"/>
<dbReference type="PANTHER" id="PTHR47501">
    <property type="entry name" value="TRANSPOSASE-RELATED"/>
    <property type="match status" value="1"/>
</dbReference>
<feature type="compositionally biased region" description="Acidic residues" evidence="1">
    <location>
        <begin position="284"/>
        <end position="295"/>
    </location>
</feature>
<dbReference type="InterPro" id="IPR012337">
    <property type="entry name" value="RNaseH-like_sf"/>
</dbReference>
<dbReference type="OrthoDB" id="8912104at2759"/>
<sequence length="365" mass="40972">MCEQEPSTSANFMIKDEDTIPCILNGKFFKIISTESSGKVRAKCLLCTTKENIISGSMKATTNFKLHIKRIHESALPEFEQFLAESRNKNKRKASVASSSSGTAMKQMKLFDPILQKLSKQKQLDKNIMQYVTCSMKPLSTVDDPYFIKIITDLNPELKTMSRRTLGRNIDKSYAETMQKLKTILQNINHVSTTADIWSTKHKSFMGVTAHWISQDDLVRHSCVLACRRFKGSHTYDKVAEMLYDITSDFGLRHDQLISTITDNGSNFVKAFAEHGIKLNIGESTDDEADEESEDHDTQGASEELSASFTIPDKDVITLPNHLRCASHTLNLLATTDFMNAIKNSAVSRIHYPALAKCTAIWNAS</sequence>
<feature type="region of interest" description="Disordered" evidence="1">
    <location>
        <begin position="283"/>
        <end position="304"/>
    </location>
</feature>
<evidence type="ECO:0000313" key="3">
    <source>
        <dbReference type="Proteomes" id="UP000327044"/>
    </source>
</evidence>
<name>A0A5N4B486_PHOPY</name>
<comment type="caution">
    <text evidence="2">The sequence shown here is derived from an EMBL/GenBank/DDBJ whole genome shotgun (WGS) entry which is preliminary data.</text>
</comment>
<dbReference type="PANTHER" id="PTHR47501:SF5">
    <property type="entry name" value="HAT C-TERMINAL DIMERISATION DOMAIN-CONTAINING PROTEIN"/>
    <property type="match status" value="1"/>
</dbReference>
<accession>A0A5N4B486</accession>
<dbReference type="AlphaFoldDB" id="A0A5N4B486"/>
<protein>
    <recommendedName>
        <fullName evidence="4">BED-type domain-containing protein</fullName>
    </recommendedName>
</protein>
<dbReference type="InParanoid" id="A0A5N4B486"/>
<dbReference type="Proteomes" id="UP000327044">
    <property type="component" value="Unassembled WGS sequence"/>
</dbReference>
<reference evidence="2 3" key="1">
    <citation type="journal article" date="2018" name="Elife">
        <title>Firefly genomes illuminate parallel origins of bioluminescence in beetles.</title>
        <authorList>
            <person name="Fallon T.R."/>
            <person name="Lower S.E."/>
            <person name="Chang C.H."/>
            <person name="Bessho-Uehara M."/>
            <person name="Martin G.J."/>
            <person name="Bewick A.J."/>
            <person name="Behringer M."/>
            <person name="Debat H.J."/>
            <person name="Wong I."/>
            <person name="Day J.C."/>
            <person name="Suvorov A."/>
            <person name="Silva C.J."/>
            <person name="Stanger-Hall K.F."/>
            <person name="Hall D.W."/>
            <person name="Schmitz R.J."/>
            <person name="Nelson D.R."/>
            <person name="Lewis S.M."/>
            <person name="Shigenobu S."/>
            <person name="Bybee S.M."/>
            <person name="Larracuente A.M."/>
            <person name="Oba Y."/>
            <person name="Weng J.K."/>
        </authorList>
    </citation>
    <scope>NUCLEOTIDE SEQUENCE [LARGE SCALE GENOMIC DNA]</scope>
    <source>
        <strain evidence="2">1611_PpyrPB1</strain>
        <tissue evidence="2">Whole body</tissue>
    </source>
</reference>